<feature type="transmembrane region" description="Helical" evidence="1">
    <location>
        <begin position="21"/>
        <end position="41"/>
    </location>
</feature>
<proteinExistence type="predicted"/>
<accession>A0A9N9B847</accession>
<dbReference type="Proteomes" id="UP000789508">
    <property type="component" value="Unassembled WGS sequence"/>
</dbReference>
<keyword evidence="1" id="KW-0812">Transmembrane</keyword>
<gene>
    <name evidence="2" type="ORF">ALEPTO_LOCUS6241</name>
</gene>
<dbReference type="EMBL" id="CAJVPS010002053">
    <property type="protein sequence ID" value="CAG8558659.1"/>
    <property type="molecule type" value="Genomic_DNA"/>
</dbReference>
<sequence length="42" mass="4675">MQVSILTICEAKSFKRLGFMFLAIDLWMAMTVAIAIANVVLN</sequence>
<keyword evidence="1" id="KW-0472">Membrane</keyword>
<evidence type="ECO:0000313" key="3">
    <source>
        <dbReference type="Proteomes" id="UP000789508"/>
    </source>
</evidence>
<organism evidence="2 3">
    <name type="scientific">Ambispora leptoticha</name>
    <dbReference type="NCBI Taxonomy" id="144679"/>
    <lineage>
        <taxon>Eukaryota</taxon>
        <taxon>Fungi</taxon>
        <taxon>Fungi incertae sedis</taxon>
        <taxon>Mucoromycota</taxon>
        <taxon>Glomeromycotina</taxon>
        <taxon>Glomeromycetes</taxon>
        <taxon>Archaeosporales</taxon>
        <taxon>Ambisporaceae</taxon>
        <taxon>Ambispora</taxon>
    </lineage>
</organism>
<dbReference type="AlphaFoldDB" id="A0A9N9B847"/>
<protein>
    <submittedName>
        <fullName evidence="2">4799_t:CDS:1</fullName>
    </submittedName>
</protein>
<comment type="caution">
    <text evidence="2">The sequence shown here is derived from an EMBL/GenBank/DDBJ whole genome shotgun (WGS) entry which is preliminary data.</text>
</comment>
<keyword evidence="1" id="KW-1133">Transmembrane helix</keyword>
<name>A0A9N9B847_9GLOM</name>
<reference evidence="2" key="1">
    <citation type="submission" date="2021-06" db="EMBL/GenBank/DDBJ databases">
        <authorList>
            <person name="Kallberg Y."/>
            <person name="Tangrot J."/>
            <person name="Rosling A."/>
        </authorList>
    </citation>
    <scope>NUCLEOTIDE SEQUENCE</scope>
    <source>
        <strain evidence="2">FL130A</strain>
    </source>
</reference>
<evidence type="ECO:0000256" key="1">
    <source>
        <dbReference type="SAM" id="Phobius"/>
    </source>
</evidence>
<keyword evidence="3" id="KW-1185">Reference proteome</keyword>
<evidence type="ECO:0000313" key="2">
    <source>
        <dbReference type="EMBL" id="CAG8558659.1"/>
    </source>
</evidence>